<gene>
    <name evidence="9" type="ORF">KDK_42210</name>
</gene>
<accession>A0A402AMM6</accession>
<dbReference type="PANTHER" id="PTHR43289:SF6">
    <property type="entry name" value="SERINE_THREONINE-PROTEIN KINASE NEKL-3"/>
    <property type="match status" value="1"/>
</dbReference>
<dbReference type="Gene3D" id="3.30.200.20">
    <property type="entry name" value="Phosphorylase Kinase, domain 1"/>
    <property type="match status" value="1"/>
</dbReference>
<dbReference type="GO" id="GO:0004674">
    <property type="term" value="F:protein serine/threonine kinase activity"/>
    <property type="evidence" value="ECO:0007669"/>
    <property type="project" value="UniProtKB-EC"/>
</dbReference>
<feature type="domain" description="PPM-type phosphatase" evidence="8">
    <location>
        <begin position="370"/>
        <end position="650"/>
    </location>
</feature>
<dbReference type="Pfam" id="PF13672">
    <property type="entry name" value="PP2C_2"/>
    <property type="match status" value="1"/>
</dbReference>
<dbReference type="SUPFAM" id="SSF81606">
    <property type="entry name" value="PP2C-like"/>
    <property type="match status" value="1"/>
</dbReference>
<evidence type="ECO:0000256" key="2">
    <source>
        <dbReference type="ARBA" id="ARBA00022679"/>
    </source>
</evidence>
<evidence type="ECO:0000256" key="6">
    <source>
        <dbReference type="PROSITE-ProRule" id="PRU10141"/>
    </source>
</evidence>
<dbReference type="InterPro" id="IPR000719">
    <property type="entry name" value="Prot_kinase_dom"/>
</dbReference>
<dbReference type="Gene3D" id="1.10.510.10">
    <property type="entry name" value="Transferase(Phosphotransferase) domain 1"/>
    <property type="match status" value="1"/>
</dbReference>
<dbReference type="InterPro" id="IPR001932">
    <property type="entry name" value="PPM-type_phosphatase-like_dom"/>
</dbReference>
<dbReference type="InterPro" id="IPR017441">
    <property type="entry name" value="Protein_kinase_ATP_BS"/>
</dbReference>
<evidence type="ECO:0000313" key="10">
    <source>
        <dbReference type="Proteomes" id="UP000287188"/>
    </source>
</evidence>
<dbReference type="SMART" id="SM00331">
    <property type="entry name" value="PP2C_SIG"/>
    <property type="match status" value="1"/>
</dbReference>
<dbReference type="Proteomes" id="UP000287188">
    <property type="component" value="Unassembled WGS sequence"/>
</dbReference>
<organism evidence="9 10">
    <name type="scientific">Dictyobacter kobayashii</name>
    <dbReference type="NCBI Taxonomy" id="2014872"/>
    <lineage>
        <taxon>Bacteria</taxon>
        <taxon>Bacillati</taxon>
        <taxon>Chloroflexota</taxon>
        <taxon>Ktedonobacteria</taxon>
        <taxon>Ktedonobacterales</taxon>
        <taxon>Dictyobacteraceae</taxon>
        <taxon>Dictyobacter</taxon>
    </lineage>
</organism>
<keyword evidence="5 6" id="KW-0067">ATP-binding</keyword>
<evidence type="ECO:0000259" key="7">
    <source>
        <dbReference type="PROSITE" id="PS50011"/>
    </source>
</evidence>
<reference evidence="10" key="1">
    <citation type="submission" date="2018-12" db="EMBL/GenBank/DDBJ databases">
        <title>Tengunoibacter tsumagoiensis gen. nov., sp. nov., Dictyobacter kobayashii sp. nov., D. alpinus sp. nov., and D. joshuensis sp. nov. and description of Dictyobacteraceae fam. nov. within the order Ktedonobacterales isolated from Tengu-no-mugimeshi.</title>
        <authorList>
            <person name="Wang C.M."/>
            <person name="Zheng Y."/>
            <person name="Sakai Y."/>
            <person name="Toyoda A."/>
            <person name="Minakuchi Y."/>
            <person name="Abe K."/>
            <person name="Yokota A."/>
            <person name="Yabe S."/>
        </authorList>
    </citation>
    <scope>NUCLEOTIDE SEQUENCE [LARGE SCALE GENOMIC DNA]</scope>
    <source>
        <strain evidence="10">Uno11</strain>
    </source>
</reference>
<dbReference type="GO" id="GO:0005524">
    <property type="term" value="F:ATP binding"/>
    <property type="evidence" value="ECO:0007669"/>
    <property type="project" value="UniProtKB-UniRule"/>
</dbReference>
<dbReference type="PROSITE" id="PS00108">
    <property type="entry name" value="PROTEIN_KINASE_ST"/>
    <property type="match status" value="1"/>
</dbReference>
<dbReference type="PANTHER" id="PTHR43289">
    <property type="entry name" value="MITOGEN-ACTIVATED PROTEIN KINASE KINASE KINASE 20-RELATED"/>
    <property type="match status" value="1"/>
</dbReference>
<dbReference type="RefSeq" id="WP_126552104.1">
    <property type="nucleotide sequence ID" value="NZ_BIFS01000001.1"/>
</dbReference>
<dbReference type="CDD" id="cd14014">
    <property type="entry name" value="STKc_PknB_like"/>
    <property type="match status" value="1"/>
</dbReference>
<evidence type="ECO:0000256" key="5">
    <source>
        <dbReference type="ARBA" id="ARBA00022840"/>
    </source>
</evidence>
<keyword evidence="10" id="KW-1185">Reference proteome</keyword>
<feature type="binding site" evidence="6">
    <location>
        <position position="67"/>
    </location>
    <ligand>
        <name>ATP</name>
        <dbReference type="ChEBI" id="CHEBI:30616"/>
    </ligand>
</feature>
<evidence type="ECO:0000259" key="8">
    <source>
        <dbReference type="PROSITE" id="PS51746"/>
    </source>
</evidence>
<dbReference type="PROSITE" id="PS51746">
    <property type="entry name" value="PPM_2"/>
    <property type="match status" value="1"/>
</dbReference>
<sequence length="651" mass="71790">MPSCPNPRCQTVYAPGTTQCTNPYCKCLLPEAFVAGRYRIETLVGMGGMGAVYRASDTFESMQIALKVLTLSPNNLDVDTAIERFRREARYAHQLHHPNIVSVLNFGQDGPLLYIAMDLITGGTLKALLKPENPLPIELARRYVNELAAAIDVIHQHPQQIIHRDIKPSNLLIHQDDQRLVVADFGIARAMQQEKPLTQRGWALGTEHYTAPEQEQGKAEPASDIYAMGVVAYQMFTGLLPFQAVIKNHATGLPTPSSLNPALPPETDAIIMKAIETDPSQRYATGKAFADALNSILDQPGIWSEPTITMNSAAMATLVATNDDNAIVRMIIPENPCGNCGRENRHISRFCRHCGHSLSDTSPLVHEVCQVGYLSDIGHHAQRNEDTLLIVQGLCINLSPPPRPFGLFAVADGLRGNKGVQAKGHEASRLATETLADILLPLLSTPITHSAQHSYNTPAGKRAANNHTFRQSPPPNEAILEQWIRDAVRQANQVIYHCNADYDATMASTLTMALMYKRHLYIANVGDSRAYHYTPAAGLRCLTKDHTIAASLVDANLLDPDDVARSPKRNQHYRYLGQNYTIPIDIFQCKVEPNDLILLCTDGLWHMLPDERIRKILDMEEDPQKLAMLLVEAANSSGGEGNISAITIRVQ</sequence>
<name>A0A402AMM6_9CHLR</name>
<dbReference type="CDD" id="cd00143">
    <property type="entry name" value="PP2Cc"/>
    <property type="match status" value="1"/>
</dbReference>
<dbReference type="SMART" id="SM00220">
    <property type="entry name" value="S_TKc"/>
    <property type="match status" value="1"/>
</dbReference>
<dbReference type="SMART" id="SM00332">
    <property type="entry name" value="PP2Cc"/>
    <property type="match status" value="1"/>
</dbReference>
<evidence type="ECO:0000256" key="3">
    <source>
        <dbReference type="ARBA" id="ARBA00022741"/>
    </source>
</evidence>
<dbReference type="EC" id="2.7.11.1" evidence="1"/>
<dbReference type="InterPro" id="IPR008271">
    <property type="entry name" value="Ser/Thr_kinase_AS"/>
</dbReference>
<evidence type="ECO:0000256" key="4">
    <source>
        <dbReference type="ARBA" id="ARBA00022777"/>
    </source>
</evidence>
<protein>
    <recommendedName>
        <fullName evidence="1">non-specific serine/threonine protein kinase</fullName>
        <ecNumber evidence="1">2.7.11.1</ecNumber>
    </recommendedName>
</protein>
<evidence type="ECO:0000313" key="9">
    <source>
        <dbReference type="EMBL" id="GCE20421.1"/>
    </source>
</evidence>
<proteinExistence type="predicted"/>
<dbReference type="EMBL" id="BIFS01000001">
    <property type="protein sequence ID" value="GCE20421.1"/>
    <property type="molecule type" value="Genomic_DNA"/>
</dbReference>
<evidence type="ECO:0000256" key="1">
    <source>
        <dbReference type="ARBA" id="ARBA00012513"/>
    </source>
</evidence>
<dbReference type="AlphaFoldDB" id="A0A402AMM6"/>
<dbReference type="InterPro" id="IPR011009">
    <property type="entry name" value="Kinase-like_dom_sf"/>
</dbReference>
<dbReference type="Pfam" id="PF00069">
    <property type="entry name" value="Pkinase"/>
    <property type="match status" value="1"/>
</dbReference>
<comment type="caution">
    <text evidence="9">The sequence shown here is derived from an EMBL/GenBank/DDBJ whole genome shotgun (WGS) entry which is preliminary data.</text>
</comment>
<dbReference type="OrthoDB" id="9814968at2"/>
<dbReference type="PROSITE" id="PS50011">
    <property type="entry name" value="PROTEIN_KINASE_DOM"/>
    <property type="match status" value="1"/>
</dbReference>
<dbReference type="Gene3D" id="3.60.40.10">
    <property type="entry name" value="PPM-type phosphatase domain"/>
    <property type="match status" value="1"/>
</dbReference>
<keyword evidence="2" id="KW-0808">Transferase</keyword>
<dbReference type="InterPro" id="IPR036457">
    <property type="entry name" value="PPM-type-like_dom_sf"/>
</dbReference>
<keyword evidence="4" id="KW-0418">Kinase</keyword>
<dbReference type="PROSITE" id="PS00107">
    <property type="entry name" value="PROTEIN_KINASE_ATP"/>
    <property type="match status" value="1"/>
</dbReference>
<keyword evidence="3 6" id="KW-0547">Nucleotide-binding</keyword>
<feature type="domain" description="Protein kinase" evidence="7">
    <location>
        <begin position="38"/>
        <end position="297"/>
    </location>
</feature>
<dbReference type="SUPFAM" id="SSF56112">
    <property type="entry name" value="Protein kinase-like (PK-like)"/>
    <property type="match status" value="1"/>
</dbReference>